<name>A0A0R1MB78_9LACO</name>
<dbReference type="EMBL" id="AZEH01000025">
    <property type="protein sequence ID" value="KRL05358.1"/>
    <property type="molecule type" value="Genomic_DNA"/>
</dbReference>
<protein>
    <submittedName>
        <fullName evidence="1">Uncharacterized protein</fullName>
    </submittedName>
</protein>
<gene>
    <name evidence="1" type="ORF">FD46_GL000759</name>
</gene>
<dbReference type="Proteomes" id="UP000051686">
    <property type="component" value="Unassembled WGS sequence"/>
</dbReference>
<proteinExistence type="predicted"/>
<keyword evidence="2" id="KW-1185">Reference proteome</keyword>
<evidence type="ECO:0000313" key="1">
    <source>
        <dbReference type="EMBL" id="KRL05358.1"/>
    </source>
</evidence>
<organism evidence="1 2">
    <name type="scientific">Liquorilactobacillus oeni DSM 19972</name>
    <dbReference type="NCBI Taxonomy" id="1423777"/>
    <lineage>
        <taxon>Bacteria</taxon>
        <taxon>Bacillati</taxon>
        <taxon>Bacillota</taxon>
        <taxon>Bacilli</taxon>
        <taxon>Lactobacillales</taxon>
        <taxon>Lactobacillaceae</taxon>
        <taxon>Liquorilactobacillus</taxon>
    </lineage>
</organism>
<comment type="caution">
    <text evidence="1">The sequence shown here is derived from an EMBL/GenBank/DDBJ whole genome shotgun (WGS) entry which is preliminary data.</text>
</comment>
<accession>A0A0R1MB78</accession>
<sequence length="50" mass="5682">MKICCQSANILCSLCIKKSLQNIFLNQIYFTKLEKFITESILALSLVVIT</sequence>
<dbReference type="AlphaFoldDB" id="A0A0R1MB78"/>
<evidence type="ECO:0000313" key="2">
    <source>
        <dbReference type="Proteomes" id="UP000051686"/>
    </source>
</evidence>
<dbReference type="PATRIC" id="fig|1423777.3.peg.783"/>
<reference evidence="1 2" key="1">
    <citation type="journal article" date="2015" name="Genome Announc.">
        <title>Expanding the biotechnology potential of lactobacilli through comparative genomics of 213 strains and associated genera.</title>
        <authorList>
            <person name="Sun Z."/>
            <person name="Harris H.M."/>
            <person name="McCann A."/>
            <person name="Guo C."/>
            <person name="Argimon S."/>
            <person name="Zhang W."/>
            <person name="Yang X."/>
            <person name="Jeffery I.B."/>
            <person name="Cooney J.C."/>
            <person name="Kagawa T.F."/>
            <person name="Liu W."/>
            <person name="Song Y."/>
            <person name="Salvetti E."/>
            <person name="Wrobel A."/>
            <person name="Rasinkangas P."/>
            <person name="Parkhill J."/>
            <person name="Rea M.C."/>
            <person name="O'Sullivan O."/>
            <person name="Ritari J."/>
            <person name="Douillard F.P."/>
            <person name="Paul Ross R."/>
            <person name="Yang R."/>
            <person name="Briner A.E."/>
            <person name="Felis G.E."/>
            <person name="de Vos W.M."/>
            <person name="Barrangou R."/>
            <person name="Klaenhammer T.R."/>
            <person name="Caufield P.W."/>
            <person name="Cui Y."/>
            <person name="Zhang H."/>
            <person name="O'Toole P.W."/>
        </authorList>
    </citation>
    <scope>NUCLEOTIDE SEQUENCE [LARGE SCALE GENOMIC DNA]</scope>
    <source>
        <strain evidence="1 2">DSM 19972</strain>
    </source>
</reference>